<evidence type="ECO:0000313" key="2">
    <source>
        <dbReference type="Proteomes" id="UP001589774"/>
    </source>
</evidence>
<dbReference type="Proteomes" id="UP001589774">
    <property type="component" value="Unassembled WGS sequence"/>
</dbReference>
<name>A0ABV6HNF6_9SPHI</name>
<evidence type="ECO:0000313" key="1">
    <source>
        <dbReference type="EMBL" id="MFC0320434.1"/>
    </source>
</evidence>
<dbReference type="RefSeq" id="WP_130858478.1">
    <property type="nucleotide sequence ID" value="NZ_JBHLWO010000002.1"/>
</dbReference>
<protein>
    <submittedName>
        <fullName evidence="1">Uncharacterized protein</fullName>
    </submittedName>
</protein>
<dbReference type="EMBL" id="JBHLWO010000002">
    <property type="protein sequence ID" value="MFC0320434.1"/>
    <property type="molecule type" value="Genomic_DNA"/>
</dbReference>
<comment type="caution">
    <text evidence="1">The sequence shown here is derived from an EMBL/GenBank/DDBJ whole genome shotgun (WGS) entry which is preliminary data.</text>
</comment>
<sequence>MKEEINFYLLQADKFNPYINRKEHLQRIYPKLTWETILSHRREVYTRDRIIIYLKQNIERLGALGFREVAERHLHQYERESYPELFYDE</sequence>
<reference evidence="1 2" key="1">
    <citation type="submission" date="2024-09" db="EMBL/GenBank/DDBJ databases">
        <authorList>
            <person name="Sun Q."/>
            <person name="Mori K."/>
        </authorList>
    </citation>
    <scope>NUCLEOTIDE SEQUENCE [LARGE SCALE GENOMIC DNA]</scope>
    <source>
        <strain evidence="1 2">CCM 7765</strain>
    </source>
</reference>
<organism evidence="1 2">
    <name type="scientific">Olivibacter oleidegradans</name>
    <dbReference type="NCBI Taxonomy" id="760123"/>
    <lineage>
        <taxon>Bacteria</taxon>
        <taxon>Pseudomonadati</taxon>
        <taxon>Bacteroidota</taxon>
        <taxon>Sphingobacteriia</taxon>
        <taxon>Sphingobacteriales</taxon>
        <taxon>Sphingobacteriaceae</taxon>
        <taxon>Olivibacter</taxon>
    </lineage>
</organism>
<proteinExistence type="predicted"/>
<accession>A0ABV6HNF6</accession>
<gene>
    <name evidence="1" type="ORF">ACFFI0_19055</name>
</gene>
<keyword evidence="2" id="KW-1185">Reference proteome</keyword>